<comment type="subcellular location">
    <subcellularLocation>
        <location evidence="1">Cell outer membrane</location>
    </subcellularLocation>
</comment>
<dbReference type="EMBL" id="JBHLWI010000007">
    <property type="protein sequence ID" value="MFC0261802.1"/>
    <property type="molecule type" value="Genomic_DNA"/>
</dbReference>
<reference evidence="7 8" key="1">
    <citation type="submission" date="2024-09" db="EMBL/GenBank/DDBJ databases">
        <authorList>
            <person name="Sun Q."/>
            <person name="Mori K."/>
        </authorList>
    </citation>
    <scope>NUCLEOTIDE SEQUENCE [LARGE SCALE GENOMIC DNA]</scope>
    <source>
        <strain evidence="7 8">CCM 7650</strain>
    </source>
</reference>
<dbReference type="InterPro" id="IPR027367">
    <property type="entry name" value="Gly-zipper_YMGG"/>
</dbReference>
<sequence>MKKSKLFLSILAQIIGVTFLVSCSSWNNTQKGAVIGAGSGAAIGGVIGNKSGNAGRGAVIGAVVGGAAGTAIGIYMDKQAKKMEEEIKDAEIERVGEAIKVTFESGILFGFDSFSLTPASQENIMKFAEILNEYPDTNIMIEGHTDSRGTHQYNQTLSERRAMSVKNYLKMQGVDDGRMTTLGHSFDKPVATNDTDEGRAKNRRVEILISANEDLIEKAEKGEIKN</sequence>
<feature type="signal peptide" evidence="5">
    <location>
        <begin position="1"/>
        <end position="23"/>
    </location>
</feature>
<dbReference type="PANTHER" id="PTHR30329:SF21">
    <property type="entry name" value="LIPOPROTEIN YIAD-RELATED"/>
    <property type="match status" value="1"/>
</dbReference>
<dbReference type="InterPro" id="IPR036737">
    <property type="entry name" value="OmpA-like_sf"/>
</dbReference>
<dbReference type="CDD" id="cd07185">
    <property type="entry name" value="OmpA_C-like"/>
    <property type="match status" value="1"/>
</dbReference>
<protein>
    <submittedName>
        <fullName evidence="7">OmpA family protein</fullName>
    </submittedName>
</protein>
<dbReference type="SUPFAM" id="SSF103088">
    <property type="entry name" value="OmpA-like"/>
    <property type="match status" value="1"/>
</dbReference>
<name>A0ABV6FPL7_9BACT</name>
<evidence type="ECO:0000259" key="6">
    <source>
        <dbReference type="PROSITE" id="PS51123"/>
    </source>
</evidence>
<proteinExistence type="predicted"/>
<evidence type="ECO:0000256" key="2">
    <source>
        <dbReference type="ARBA" id="ARBA00023136"/>
    </source>
</evidence>
<evidence type="ECO:0000256" key="4">
    <source>
        <dbReference type="PROSITE-ProRule" id="PRU00473"/>
    </source>
</evidence>
<keyword evidence="5" id="KW-0732">Signal</keyword>
<gene>
    <name evidence="7" type="ORF">ACFFIP_03850</name>
</gene>
<evidence type="ECO:0000313" key="7">
    <source>
        <dbReference type="EMBL" id="MFC0261802.1"/>
    </source>
</evidence>
<dbReference type="PRINTS" id="PR01021">
    <property type="entry name" value="OMPADOMAIN"/>
</dbReference>
<evidence type="ECO:0000313" key="8">
    <source>
        <dbReference type="Proteomes" id="UP001589797"/>
    </source>
</evidence>
<evidence type="ECO:0000256" key="1">
    <source>
        <dbReference type="ARBA" id="ARBA00004442"/>
    </source>
</evidence>
<dbReference type="PRINTS" id="PR01023">
    <property type="entry name" value="NAFLGMOTY"/>
</dbReference>
<keyword evidence="2 4" id="KW-0472">Membrane</keyword>
<dbReference type="PANTHER" id="PTHR30329">
    <property type="entry name" value="STATOR ELEMENT OF FLAGELLAR MOTOR COMPLEX"/>
    <property type="match status" value="1"/>
</dbReference>
<keyword evidence="3" id="KW-0998">Cell outer membrane</keyword>
<organism evidence="7 8">
    <name type="scientific">Fontibacter flavus</name>
    <dbReference type="NCBI Taxonomy" id="654838"/>
    <lineage>
        <taxon>Bacteria</taxon>
        <taxon>Pseudomonadati</taxon>
        <taxon>Bacteroidota</taxon>
        <taxon>Cytophagia</taxon>
        <taxon>Cytophagales</taxon>
        <taxon>Cyclobacteriaceae</taxon>
        <taxon>Fontibacter</taxon>
    </lineage>
</organism>
<evidence type="ECO:0000256" key="3">
    <source>
        <dbReference type="ARBA" id="ARBA00023237"/>
    </source>
</evidence>
<dbReference type="PROSITE" id="PS51257">
    <property type="entry name" value="PROKAR_LIPOPROTEIN"/>
    <property type="match status" value="1"/>
</dbReference>
<dbReference type="InterPro" id="IPR006665">
    <property type="entry name" value="OmpA-like"/>
</dbReference>
<dbReference type="Pfam" id="PF13441">
    <property type="entry name" value="Gly-zipper_YMGG"/>
    <property type="match status" value="1"/>
</dbReference>
<comment type="caution">
    <text evidence="7">The sequence shown here is derived from an EMBL/GenBank/DDBJ whole genome shotgun (WGS) entry which is preliminary data.</text>
</comment>
<dbReference type="InterPro" id="IPR050330">
    <property type="entry name" value="Bact_OuterMem_StrucFunc"/>
</dbReference>
<feature type="chain" id="PRO_5046240672" evidence="5">
    <location>
        <begin position="24"/>
        <end position="226"/>
    </location>
</feature>
<dbReference type="Proteomes" id="UP001589797">
    <property type="component" value="Unassembled WGS sequence"/>
</dbReference>
<dbReference type="InterPro" id="IPR006664">
    <property type="entry name" value="OMP_bac"/>
</dbReference>
<dbReference type="Gene3D" id="3.30.1330.60">
    <property type="entry name" value="OmpA-like domain"/>
    <property type="match status" value="1"/>
</dbReference>
<feature type="domain" description="OmpA-like" evidence="6">
    <location>
        <begin position="95"/>
        <end position="213"/>
    </location>
</feature>
<accession>A0ABV6FPL7</accession>
<keyword evidence="8" id="KW-1185">Reference proteome</keyword>
<dbReference type="Pfam" id="PF00691">
    <property type="entry name" value="OmpA"/>
    <property type="match status" value="1"/>
</dbReference>
<dbReference type="PROSITE" id="PS51123">
    <property type="entry name" value="OMPA_2"/>
    <property type="match status" value="1"/>
</dbReference>
<evidence type="ECO:0000256" key="5">
    <source>
        <dbReference type="SAM" id="SignalP"/>
    </source>
</evidence>
<dbReference type="RefSeq" id="WP_382386244.1">
    <property type="nucleotide sequence ID" value="NZ_JBHLWI010000007.1"/>
</dbReference>